<evidence type="ECO:0000256" key="8">
    <source>
        <dbReference type="ARBA" id="ARBA00023798"/>
    </source>
</evidence>
<accession>A0A7C5KDS9</accession>
<dbReference type="InterPro" id="IPR017871">
    <property type="entry name" value="ABC_transporter-like_CS"/>
</dbReference>
<feature type="domain" description="ABC transporter" evidence="10">
    <location>
        <begin position="23"/>
        <end position="261"/>
    </location>
</feature>
<protein>
    <recommendedName>
        <fullName evidence="4">Autoinducer 2 import ATP-binding protein LsrA</fullName>
        <ecNumber evidence="8">7.6.2.13</ecNumber>
    </recommendedName>
</protein>
<dbReference type="CDD" id="cd03216">
    <property type="entry name" value="ABC_Carb_Monos_I"/>
    <property type="match status" value="1"/>
</dbReference>
<proteinExistence type="inferred from homology"/>
<name>A0A7C5KDS9_9BACT</name>
<dbReference type="SMART" id="SM00382">
    <property type="entry name" value="AAA"/>
    <property type="match status" value="2"/>
</dbReference>
<evidence type="ECO:0000256" key="4">
    <source>
        <dbReference type="ARBA" id="ARBA00019459"/>
    </source>
</evidence>
<evidence type="ECO:0000259" key="10">
    <source>
        <dbReference type="PROSITE" id="PS50893"/>
    </source>
</evidence>
<dbReference type="PROSITE" id="PS50893">
    <property type="entry name" value="ABC_TRANSPORTER_2"/>
    <property type="match status" value="2"/>
</dbReference>
<dbReference type="PANTHER" id="PTHR43790">
    <property type="entry name" value="CARBOHYDRATE TRANSPORT ATP-BINDING PROTEIN MG119-RELATED"/>
    <property type="match status" value="1"/>
</dbReference>
<evidence type="ECO:0000256" key="7">
    <source>
        <dbReference type="ARBA" id="ARBA00023747"/>
    </source>
</evidence>
<dbReference type="PROSITE" id="PS00211">
    <property type="entry name" value="ABC_TRANSPORTER_1"/>
    <property type="match status" value="1"/>
</dbReference>
<comment type="subcellular location">
    <subcellularLocation>
        <location evidence="1">Cell inner membrane</location>
        <topology evidence="1">Peripheral membrane protein</topology>
    </subcellularLocation>
</comment>
<reference evidence="11" key="1">
    <citation type="journal article" date="2020" name="mSystems">
        <title>Genome- and Community-Level Interaction Insights into Carbon Utilization and Element Cycling Functions of Hydrothermarchaeota in Hydrothermal Sediment.</title>
        <authorList>
            <person name="Zhou Z."/>
            <person name="Liu Y."/>
            <person name="Xu W."/>
            <person name="Pan J."/>
            <person name="Luo Z.H."/>
            <person name="Li M."/>
        </authorList>
    </citation>
    <scope>NUCLEOTIDE SEQUENCE [LARGE SCALE GENOMIC DNA]</scope>
    <source>
        <strain evidence="11">SpSt-1019</strain>
    </source>
</reference>
<dbReference type="AlphaFoldDB" id="A0A7C5KDS9"/>
<dbReference type="Pfam" id="PF00005">
    <property type="entry name" value="ABC_tran"/>
    <property type="match status" value="2"/>
</dbReference>
<dbReference type="GO" id="GO:0005524">
    <property type="term" value="F:ATP binding"/>
    <property type="evidence" value="ECO:0007669"/>
    <property type="project" value="UniProtKB-KW"/>
</dbReference>
<evidence type="ECO:0000256" key="9">
    <source>
        <dbReference type="ARBA" id="ARBA00034076"/>
    </source>
</evidence>
<comment type="subunit">
    <text evidence="3">The complex is composed of two ATP-binding proteins (LsrA), two transmembrane proteins (LsrC and LsrD) and a solute-binding protein (LsrB).</text>
</comment>
<dbReference type="InterPro" id="IPR003439">
    <property type="entry name" value="ABC_transporter-like_ATP-bd"/>
</dbReference>
<dbReference type="GO" id="GO:0005886">
    <property type="term" value="C:plasma membrane"/>
    <property type="evidence" value="ECO:0007669"/>
    <property type="project" value="UniProtKB-SubCell"/>
</dbReference>
<evidence type="ECO:0000256" key="6">
    <source>
        <dbReference type="ARBA" id="ARBA00022840"/>
    </source>
</evidence>
<dbReference type="PANTHER" id="PTHR43790:SF2">
    <property type="entry name" value="AUTOINDUCER 2 IMPORT ATP-BINDING PROTEIN LSRA"/>
    <property type="match status" value="1"/>
</dbReference>
<comment type="function">
    <text evidence="7">Part of the ABC transporter complex LsrABCD involved in autoinducer 2 (AI-2) import. Responsible for energy coupling to the transport system.</text>
</comment>
<dbReference type="SUPFAM" id="SSF52540">
    <property type="entry name" value="P-loop containing nucleoside triphosphate hydrolases"/>
    <property type="match status" value="2"/>
</dbReference>
<keyword evidence="6 11" id="KW-0067">ATP-binding</keyword>
<evidence type="ECO:0000256" key="5">
    <source>
        <dbReference type="ARBA" id="ARBA00022741"/>
    </source>
</evidence>
<dbReference type="InterPro" id="IPR050107">
    <property type="entry name" value="ABC_carbohydrate_import_ATPase"/>
</dbReference>
<feature type="domain" description="ABC transporter" evidence="10">
    <location>
        <begin position="273"/>
        <end position="513"/>
    </location>
</feature>
<evidence type="ECO:0000256" key="3">
    <source>
        <dbReference type="ARBA" id="ARBA00011262"/>
    </source>
</evidence>
<evidence type="ECO:0000256" key="1">
    <source>
        <dbReference type="ARBA" id="ARBA00004417"/>
    </source>
</evidence>
<dbReference type="InterPro" id="IPR003593">
    <property type="entry name" value="AAA+_ATPase"/>
</dbReference>
<comment type="caution">
    <text evidence="11">The sequence shown here is derived from an EMBL/GenBank/DDBJ whole genome shotgun (WGS) entry which is preliminary data.</text>
</comment>
<dbReference type="CDD" id="cd03215">
    <property type="entry name" value="ABC_Carb_Monos_II"/>
    <property type="match status" value="1"/>
</dbReference>
<evidence type="ECO:0000313" key="11">
    <source>
        <dbReference type="EMBL" id="HHI66198.1"/>
    </source>
</evidence>
<dbReference type="Gene3D" id="3.40.50.300">
    <property type="entry name" value="P-loop containing nucleotide triphosphate hydrolases"/>
    <property type="match status" value="2"/>
</dbReference>
<keyword evidence="5" id="KW-0547">Nucleotide-binding</keyword>
<dbReference type="EC" id="7.6.2.13" evidence="8"/>
<sequence length="514" mass="57079">MTEVYRECSFRSDKQMENKVVLLEGKKIKKSFGGVHALKGVDFILNRGEVHALVGENGAGKSTLIKIFTGVVTPDEGNIFLNGKEVKIQNPLDAHLKGIVAVYQEPLVYPKLSVLENIFIGNEIRKKNGEVDWQAEEKKAKEIFKSLDIESDDFIQKPIGKLTTAIQQFTLIVKALNYNAEIIIFDEPTAILGDTDAQKLFRIIKLLCSAGKGVIYISHRLEELQNLADRITVMRDGEIVGSGNSIDMTREKIIELMAGKSIIEKIQRNNREAKKETILEVQNLSKYKVFENISFNLKKGEILGFAGLVGSGRSEVMEAIFGFTKYDKGNIFLEGKEIKINKVSDMINLGIIYLPESRKLGLLQNKSIFDNVGLSVFNRFLKALGFINNDSLYNSVRKYSDLLSIKAPSLFTNVETLSGGNQQKVLFSKGLIAQPKVLILDEPTHGIDVATKVDIHKLIAKLADDGISIIIVSSELSEIIALSDRVIVMHEGKITGTFEGDQITSLNLISAFVK</sequence>
<dbReference type="InterPro" id="IPR027417">
    <property type="entry name" value="P-loop_NTPase"/>
</dbReference>
<organism evidence="11">
    <name type="scientific">Thermodesulfobium narugense</name>
    <dbReference type="NCBI Taxonomy" id="184064"/>
    <lineage>
        <taxon>Bacteria</taxon>
        <taxon>Pseudomonadati</taxon>
        <taxon>Thermodesulfobiota</taxon>
        <taxon>Thermodesulfobiia</taxon>
        <taxon>Thermodesulfobiales</taxon>
        <taxon>Thermodesulfobiaceae</taxon>
        <taxon>Thermodesulfobium</taxon>
    </lineage>
</organism>
<dbReference type="EMBL" id="DRUY01000221">
    <property type="protein sequence ID" value="HHI66198.1"/>
    <property type="molecule type" value="Genomic_DNA"/>
</dbReference>
<evidence type="ECO:0000256" key="2">
    <source>
        <dbReference type="ARBA" id="ARBA00009404"/>
    </source>
</evidence>
<gene>
    <name evidence="11" type="ORF">ENL70_06605</name>
</gene>
<comment type="similarity">
    <text evidence="2">Belongs to the ABC transporter superfamily. AI-2 autoinducer porter (TC 3.A.1.2.8) family.</text>
</comment>
<dbReference type="GO" id="GO:0016887">
    <property type="term" value="F:ATP hydrolysis activity"/>
    <property type="evidence" value="ECO:0007669"/>
    <property type="project" value="InterPro"/>
</dbReference>
<comment type="catalytic activity">
    <reaction evidence="9">
        <text>ATP + H2O + (2R,4S)-2-methyl-2,3,3,4-tetrahydroxytetrahydrofuran-[AI-2-binding protein]Side 1 = ADP + phosphate + (2R,4S)-2-methyl-2,3,3,4-tetrahydroxytetrahydrofuranSide 2 + [AI-2-binding protein]Side 1.</text>
        <dbReference type="EC" id="7.6.2.13"/>
    </reaction>
</comment>